<keyword evidence="4" id="KW-1185">Reference proteome</keyword>
<evidence type="ECO:0000313" key="4">
    <source>
        <dbReference type="Proteomes" id="UP000268350"/>
    </source>
</evidence>
<name>A0A3B0J884_DROGU</name>
<protein>
    <submittedName>
        <fullName evidence="3">Uncharacterized protein</fullName>
    </submittedName>
</protein>
<feature type="signal peptide" evidence="2">
    <location>
        <begin position="1"/>
        <end position="24"/>
    </location>
</feature>
<dbReference type="EMBL" id="OUUW01000003">
    <property type="protein sequence ID" value="SPP78367.1"/>
    <property type="molecule type" value="Genomic_DNA"/>
</dbReference>
<reference evidence="4" key="1">
    <citation type="submission" date="2018-01" db="EMBL/GenBank/DDBJ databases">
        <authorList>
            <person name="Alioto T."/>
            <person name="Alioto T."/>
        </authorList>
    </citation>
    <scope>NUCLEOTIDE SEQUENCE [LARGE SCALE GENOMIC DNA]</scope>
</reference>
<dbReference type="Proteomes" id="UP000268350">
    <property type="component" value="Unassembled WGS sequence"/>
</dbReference>
<evidence type="ECO:0000256" key="1">
    <source>
        <dbReference type="SAM" id="MobiDB-lite"/>
    </source>
</evidence>
<accession>A0A3B0J884</accession>
<gene>
    <name evidence="3" type="ORF">DGUA_6G011001</name>
</gene>
<evidence type="ECO:0000256" key="2">
    <source>
        <dbReference type="SAM" id="SignalP"/>
    </source>
</evidence>
<proteinExistence type="predicted"/>
<feature type="region of interest" description="Disordered" evidence="1">
    <location>
        <begin position="92"/>
        <end position="112"/>
    </location>
</feature>
<feature type="chain" id="PRO_5017198185" evidence="2">
    <location>
        <begin position="25"/>
        <end position="131"/>
    </location>
</feature>
<dbReference type="AlphaFoldDB" id="A0A3B0J884"/>
<organism evidence="3 4">
    <name type="scientific">Drosophila guanche</name>
    <name type="common">Fruit fly</name>
    <dbReference type="NCBI Taxonomy" id="7266"/>
    <lineage>
        <taxon>Eukaryota</taxon>
        <taxon>Metazoa</taxon>
        <taxon>Ecdysozoa</taxon>
        <taxon>Arthropoda</taxon>
        <taxon>Hexapoda</taxon>
        <taxon>Insecta</taxon>
        <taxon>Pterygota</taxon>
        <taxon>Neoptera</taxon>
        <taxon>Endopterygota</taxon>
        <taxon>Diptera</taxon>
        <taxon>Brachycera</taxon>
        <taxon>Muscomorpha</taxon>
        <taxon>Ephydroidea</taxon>
        <taxon>Drosophilidae</taxon>
        <taxon>Drosophila</taxon>
        <taxon>Sophophora</taxon>
    </lineage>
</organism>
<sequence>MKHSLAVLGLFLALNFALHSGAMGKLCDVNAIFNTAKAMCKLNPFKLHCAEIDQVTGVDSFAQLVLARQSKLCKIPGPIWLLCKYCEVTEPESSREQTDATNGTAAAGNETAAAGASRSLPIAIPPIIPGL</sequence>
<feature type="compositionally biased region" description="Low complexity" evidence="1">
    <location>
        <begin position="100"/>
        <end position="112"/>
    </location>
</feature>
<keyword evidence="2" id="KW-0732">Signal</keyword>
<evidence type="ECO:0000313" key="3">
    <source>
        <dbReference type="EMBL" id="SPP78367.1"/>
    </source>
</evidence>